<proteinExistence type="predicted"/>
<organism evidence="6 7">
    <name type="scientific">Vigna radiata var. radiata</name>
    <name type="common">Mung bean</name>
    <name type="synonym">Phaseolus aureus</name>
    <dbReference type="NCBI Taxonomy" id="3916"/>
    <lineage>
        <taxon>Eukaryota</taxon>
        <taxon>Viridiplantae</taxon>
        <taxon>Streptophyta</taxon>
        <taxon>Embryophyta</taxon>
        <taxon>Tracheophyta</taxon>
        <taxon>Spermatophyta</taxon>
        <taxon>Magnoliopsida</taxon>
        <taxon>eudicotyledons</taxon>
        <taxon>Gunneridae</taxon>
        <taxon>Pentapetalae</taxon>
        <taxon>rosids</taxon>
        <taxon>fabids</taxon>
        <taxon>Fabales</taxon>
        <taxon>Fabaceae</taxon>
        <taxon>Papilionoideae</taxon>
        <taxon>50 kb inversion clade</taxon>
        <taxon>NPAAA clade</taxon>
        <taxon>indigoferoid/millettioid clade</taxon>
        <taxon>Phaseoleae</taxon>
        <taxon>Vigna</taxon>
    </lineage>
</organism>
<reference evidence="6" key="1">
    <citation type="journal article" date="2014" name="Nat. Commun.">
        <title>Genome sequence of mungbean and insights into evolution within Vigna species.</title>
        <authorList>
            <person name="Kang Y.J."/>
            <person name="Kim S.K."/>
            <person name="Kim M.Y."/>
            <person name="Lestari P."/>
            <person name="Kim K.H."/>
            <person name="Ha B.K."/>
            <person name="Jun T.H."/>
            <person name="Hwang W.J."/>
            <person name="Lee T."/>
            <person name="Lee J."/>
            <person name="Shim S."/>
            <person name="Yoon M.Y."/>
            <person name="Jang Y.E."/>
            <person name="Han K.S."/>
            <person name="Taeprayoon P."/>
            <person name="Yoon N."/>
            <person name="Somta P."/>
            <person name="Tanya P."/>
            <person name="Kim K.S."/>
            <person name="Gwag J.G."/>
            <person name="Moon J.K."/>
            <person name="Lee Y.H."/>
            <person name="Park B.S."/>
            <person name="Bombarely A."/>
            <person name="Doyle J.J."/>
            <person name="Jackson S.A."/>
            <person name="Schafleitner R."/>
            <person name="Srinives P."/>
            <person name="Varshney R.K."/>
            <person name="Lee S.H."/>
        </authorList>
    </citation>
    <scope>NUCLEOTIDE SEQUENCE [LARGE SCALE GENOMIC DNA]</scope>
    <source>
        <strain evidence="6">cv. VC1973A</strain>
    </source>
</reference>
<keyword evidence="3" id="KW-0862">Zinc</keyword>
<keyword evidence="1" id="KW-0479">Metal-binding</keyword>
<dbReference type="PROSITE" id="PS50966">
    <property type="entry name" value="ZF_SWIM"/>
    <property type="match status" value="1"/>
</dbReference>
<reference evidence="7" key="2">
    <citation type="submission" date="2025-08" db="UniProtKB">
        <authorList>
            <consortium name="RefSeq"/>
        </authorList>
    </citation>
    <scope>IDENTIFICATION</scope>
    <source>
        <tissue evidence="7">Leaf</tissue>
    </source>
</reference>
<evidence type="ECO:0000313" key="7">
    <source>
        <dbReference type="RefSeq" id="XP_022634759.1"/>
    </source>
</evidence>
<dbReference type="STRING" id="3916.A0A3Q0EWF8"/>
<dbReference type="InterPro" id="IPR006564">
    <property type="entry name" value="Znf_PMZ"/>
</dbReference>
<dbReference type="InterPro" id="IPR007527">
    <property type="entry name" value="Znf_SWIM"/>
</dbReference>
<evidence type="ECO:0000256" key="4">
    <source>
        <dbReference type="PROSITE-ProRule" id="PRU00325"/>
    </source>
</evidence>
<evidence type="ECO:0000256" key="2">
    <source>
        <dbReference type="ARBA" id="ARBA00022771"/>
    </source>
</evidence>
<dbReference type="PANTHER" id="PTHR31973:SF187">
    <property type="entry name" value="MUTATOR TRANSPOSASE MUDRA PROTEIN"/>
    <property type="match status" value="1"/>
</dbReference>
<feature type="domain" description="SWIM-type" evidence="5">
    <location>
        <begin position="212"/>
        <end position="244"/>
    </location>
</feature>
<name>A0A3Q0EWF8_VIGRR</name>
<dbReference type="SMART" id="SM00575">
    <property type="entry name" value="ZnF_PMZ"/>
    <property type="match status" value="1"/>
</dbReference>
<keyword evidence="2 4" id="KW-0863">Zinc-finger</keyword>
<dbReference type="GO" id="GO:0008270">
    <property type="term" value="F:zinc ion binding"/>
    <property type="evidence" value="ECO:0007669"/>
    <property type="project" value="UniProtKB-KW"/>
</dbReference>
<dbReference type="Pfam" id="PF04434">
    <property type="entry name" value="SWIM"/>
    <property type="match status" value="1"/>
</dbReference>
<evidence type="ECO:0000256" key="3">
    <source>
        <dbReference type="ARBA" id="ARBA00022833"/>
    </source>
</evidence>
<keyword evidence="6" id="KW-1185">Reference proteome</keyword>
<sequence length="288" mass="33512">MVMPSLKEFTYGKLLTAVGRDPNDQMLPIAYAGLVHVIEELLPKAEQRFCIRHLYANFRKQFSGQILKNLMWSAATSTHPQSWEREMLNMRAVNEEAYKYLIGIPPRFWSRSRFTAQASCDSLDNNISECFNSVLIHARGKPIITLLEDIRLYLMKRWATNRMKVASMDFNVCPKIKKRLTKECQLSRYWIPSWSARRIFEVRHVSAVGNKFTVDLDTHECSCRKWMISGIPCCHAVAAMHYINLDPDTFIPTWFMKSTYEETCIHHLSYEWPPPMGKYKLSLCTVTG</sequence>
<dbReference type="PANTHER" id="PTHR31973">
    <property type="entry name" value="POLYPROTEIN, PUTATIVE-RELATED"/>
    <property type="match status" value="1"/>
</dbReference>
<dbReference type="GeneID" id="111241397"/>
<evidence type="ECO:0000313" key="6">
    <source>
        <dbReference type="Proteomes" id="UP000087766"/>
    </source>
</evidence>
<dbReference type="RefSeq" id="XP_022634759.1">
    <property type="nucleotide sequence ID" value="XM_022779038.1"/>
</dbReference>
<protein>
    <submittedName>
        <fullName evidence="7">Uncharacterized protein LOC111241397</fullName>
    </submittedName>
</protein>
<accession>A0A3Q0EWF8</accession>
<dbReference type="OrthoDB" id="1937322at2759"/>
<dbReference type="KEGG" id="vra:111241397"/>
<gene>
    <name evidence="7" type="primary">LOC111241397</name>
</gene>
<dbReference type="Proteomes" id="UP000087766">
    <property type="component" value="Chromosome 3"/>
</dbReference>
<evidence type="ECO:0000259" key="5">
    <source>
        <dbReference type="PROSITE" id="PS50966"/>
    </source>
</evidence>
<evidence type="ECO:0000256" key="1">
    <source>
        <dbReference type="ARBA" id="ARBA00022723"/>
    </source>
</evidence>
<dbReference type="AlphaFoldDB" id="A0A3Q0EWF8"/>